<dbReference type="PANTHER" id="PTHR30566">
    <property type="entry name" value="YNAI-RELATED MECHANOSENSITIVE ION CHANNEL"/>
    <property type="match status" value="1"/>
</dbReference>
<dbReference type="InterPro" id="IPR010920">
    <property type="entry name" value="LSM_dom_sf"/>
</dbReference>
<keyword evidence="6 7" id="KW-0472">Membrane</keyword>
<evidence type="ECO:0000259" key="9">
    <source>
        <dbReference type="Pfam" id="PF21082"/>
    </source>
</evidence>
<organism evidence="11 12">
    <name type="scientific">Anaeroselena agilis</name>
    <dbReference type="NCBI Taxonomy" id="3063788"/>
    <lineage>
        <taxon>Bacteria</taxon>
        <taxon>Bacillati</taxon>
        <taxon>Bacillota</taxon>
        <taxon>Negativicutes</taxon>
        <taxon>Acetonemataceae</taxon>
        <taxon>Anaeroselena</taxon>
    </lineage>
</organism>
<dbReference type="Pfam" id="PF21082">
    <property type="entry name" value="MS_channel_3rd"/>
    <property type="match status" value="1"/>
</dbReference>
<dbReference type="Gene3D" id="2.30.30.60">
    <property type="match status" value="1"/>
</dbReference>
<dbReference type="Gene3D" id="1.10.287.1260">
    <property type="match status" value="1"/>
</dbReference>
<dbReference type="SUPFAM" id="SSF82861">
    <property type="entry name" value="Mechanosensitive channel protein MscS (YggB), transmembrane region"/>
    <property type="match status" value="1"/>
</dbReference>
<keyword evidence="4 7" id="KW-0812">Transmembrane</keyword>
<feature type="transmembrane region" description="Helical" evidence="7">
    <location>
        <begin position="66"/>
        <end position="86"/>
    </location>
</feature>
<dbReference type="Pfam" id="PF00924">
    <property type="entry name" value="MS_channel_2nd"/>
    <property type="match status" value="1"/>
</dbReference>
<accession>A0ABU3P3B2</accession>
<comment type="similarity">
    <text evidence="2">Belongs to the MscS (TC 1.A.23) family.</text>
</comment>
<dbReference type="Gene3D" id="3.30.70.100">
    <property type="match status" value="1"/>
</dbReference>
<feature type="domain" description="Mechanosensitive ion channel transmembrane helices 2/3" evidence="10">
    <location>
        <begin position="72"/>
        <end position="112"/>
    </location>
</feature>
<dbReference type="Pfam" id="PF21088">
    <property type="entry name" value="MS_channel_1st"/>
    <property type="match status" value="1"/>
</dbReference>
<evidence type="ECO:0000256" key="3">
    <source>
        <dbReference type="ARBA" id="ARBA00022475"/>
    </source>
</evidence>
<keyword evidence="3" id="KW-1003">Cell membrane</keyword>
<reference evidence="11 12" key="1">
    <citation type="submission" date="2023-07" db="EMBL/GenBank/DDBJ databases">
        <title>The novel representative of Negativicutes class, Anaeroselena agilis gen. nov. sp. nov.</title>
        <authorList>
            <person name="Prokofeva M.I."/>
            <person name="Elcheninov A.G."/>
            <person name="Klyukina A."/>
            <person name="Kublanov I.V."/>
            <person name="Frolov E.N."/>
            <person name="Podosokorskaya O.A."/>
        </authorList>
    </citation>
    <scope>NUCLEOTIDE SEQUENCE [LARGE SCALE GENOMIC DNA]</scope>
    <source>
        <strain evidence="11 12">4137-cl</strain>
    </source>
</reference>
<keyword evidence="5 7" id="KW-1133">Transmembrane helix</keyword>
<dbReference type="InterPro" id="IPR011066">
    <property type="entry name" value="MscS_channel_C_sf"/>
</dbReference>
<evidence type="ECO:0000313" key="12">
    <source>
        <dbReference type="Proteomes" id="UP001254848"/>
    </source>
</evidence>
<proteinExistence type="inferred from homology"/>
<dbReference type="InterPro" id="IPR049142">
    <property type="entry name" value="MS_channel_1st"/>
</dbReference>
<evidence type="ECO:0000259" key="10">
    <source>
        <dbReference type="Pfam" id="PF21088"/>
    </source>
</evidence>
<keyword evidence="12" id="KW-1185">Reference proteome</keyword>
<dbReference type="PANTHER" id="PTHR30566:SF25">
    <property type="entry name" value="INNER MEMBRANE PROTEIN"/>
    <property type="match status" value="1"/>
</dbReference>
<evidence type="ECO:0000256" key="7">
    <source>
        <dbReference type="SAM" id="Phobius"/>
    </source>
</evidence>
<evidence type="ECO:0000256" key="2">
    <source>
        <dbReference type="ARBA" id="ARBA00008017"/>
    </source>
</evidence>
<evidence type="ECO:0000259" key="8">
    <source>
        <dbReference type="Pfam" id="PF00924"/>
    </source>
</evidence>
<evidence type="ECO:0000256" key="6">
    <source>
        <dbReference type="ARBA" id="ARBA00023136"/>
    </source>
</evidence>
<feature type="domain" description="Mechanosensitive ion channel MscS C-terminal" evidence="9">
    <location>
        <begin position="187"/>
        <end position="271"/>
    </location>
</feature>
<dbReference type="SUPFAM" id="SSF50182">
    <property type="entry name" value="Sm-like ribonucleoproteins"/>
    <property type="match status" value="1"/>
</dbReference>
<dbReference type="InterPro" id="IPR049278">
    <property type="entry name" value="MS_channel_C"/>
</dbReference>
<sequence length="282" mass="31545">MPALYFAAFYAATRGLALNAALSRGVDILGIIILTLSGIRFLVAMADVALKYLLHTSGNPEKERSLRAIAPIFKVTVWMIGLVFLLDNLGFEISAVVAGLGIGGIAVALAAQAVLGDLFSYVAIVFDRPFEIGDFIIIGEHMGTIEHVGIKTTRIRSLSGEQVVFSNSDLTNSRIRNYKRMITRRVLFKFGVIYSTADEQLKEIPAIVKRIIEAAEGTTFDRAHFFSFGDFSLDFEVVYYVQGNDYNRYMDVQQTINLNLKEEFARRNIEFAFPTQTLYLQR</sequence>
<protein>
    <submittedName>
        <fullName evidence="11">Mechanosensitive ion channel family protein</fullName>
    </submittedName>
</protein>
<evidence type="ECO:0000313" key="11">
    <source>
        <dbReference type="EMBL" id="MDT8903507.1"/>
    </source>
</evidence>
<dbReference type="InterPro" id="IPR023408">
    <property type="entry name" value="MscS_beta-dom_sf"/>
</dbReference>
<comment type="subcellular location">
    <subcellularLocation>
        <location evidence="1">Cell membrane</location>
        <topology evidence="1">Multi-pass membrane protein</topology>
    </subcellularLocation>
</comment>
<dbReference type="SUPFAM" id="SSF82689">
    <property type="entry name" value="Mechanosensitive channel protein MscS (YggB), C-terminal domain"/>
    <property type="match status" value="1"/>
</dbReference>
<dbReference type="InterPro" id="IPR006685">
    <property type="entry name" value="MscS_channel_2nd"/>
</dbReference>
<gene>
    <name evidence="11" type="ORF">Q4T40_19950</name>
</gene>
<dbReference type="EMBL" id="JAUOZS010000001">
    <property type="protein sequence ID" value="MDT8903507.1"/>
    <property type="molecule type" value="Genomic_DNA"/>
</dbReference>
<feature type="transmembrane region" description="Helical" evidence="7">
    <location>
        <begin position="98"/>
        <end position="126"/>
    </location>
</feature>
<feature type="domain" description="Mechanosensitive ion channel MscS" evidence="8">
    <location>
        <begin position="114"/>
        <end position="180"/>
    </location>
</feature>
<feature type="transmembrane region" description="Helical" evidence="7">
    <location>
        <begin position="29"/>
        <end position="54"/>
    </location>
</feature>
<name>A0ABU3P3B2_9FIRM</name>
<evidence type="ECO:0000256" key="5">
    <source>
        <dbReference type="ARBA" id="ARBA00022989"/>
    </source>
</evidence>
<comment type="caution">
    <text evidence="11">The sequence shown here is derived from an EMBL/GenBank/DDBJ whole genome shotgun (WGS) entry which is preliminary data.</text>
</comment>
<evidence type="ECO:0000256" key="4">
    <source>
        <dbReference type="ARBA" id="ARBA00022692"/>
    </source>
</evidence>
<evidence type="ECO:0000256" key="1">
    <source>
        <dbReference type="ARBA" id="ARBA00004651"/>
    </source>
</evidence>
<dbReference type="InterPro" id="IPR011014">
    <property type="entry name" value="MscS_channel_TM-2"/>
</dbReference>
<dbReference type="RefSeq" id="WP_413781962.1">
    <property type="nucleotide sequence ID" value="NZ_JAUOZS010000001.1"/>
</dbReference>
<dbReference type="Proteomes" id="UP001254848">
    <property type="component" value="Unassembled WGS sequence"/>
</dbReference>